<evidence type="ECO:0000313" key="4">
    <source>
        <dbReference type="EMBL" id="CAL1569515.1"/>
    </source>
</evidence>
<feature type="signal peptide" evidence="3">
    <location>
        <begin position="1"/>
        <end position="18"/>
    </location>
</feature>
<gene>
    <name evidence="4" type="ORF">KC01_LOCUS1943</name>
</gene>
<dbReference type="EMBL" id="OZ035823">
    <property type="protein sequence ID" value="CAL1569515.1"/>
    <property type="molecule type" value="Genomic_DNA"/>
</dbReference>
<accession>A0AAV2IYD3</accession>
<organism evidence="4 5">
    <name type="scientific">Knipowitschia caucasica</name>
    <name type="common">Caucasian dwarf goby</name>
    <name type="synonym">Pomatoschistus caucasicus</name>
    <dbReference type="NCBI Taxonomy" id="637954"/>
    <lineage>
        <taxon>Eukaryota</taxon>
        <taxon>Metazoa</taxon>
        <taxon>Chordata</taxon>
        <taxon>Craniata</taxon>
        <taxon>Vertebrata</taxon>
        <taxon>Euteleostomi</taxon>
        <taxon>Actinopterygii</taxon>
        <taxon>Neopterygii</taxon>
        <taxon>Teleostei</taxon>
        <taxon>Neoteleostei</taxon>
        <taxon>Acanthomorphata</taxon>
        <taxon>Gobiaria</taxon>
        <taxon>Gobiiformes</taxon>
        <taxon>Gobioidei</taxon>
        <taxon>Gobiidae</taxon>
        <taxon>Gobiinae</taxon>
        <taxon>Knipowitschia</taxon>
    </lineage>
</organism>
<keyword evidence="5" id="KW-1185">Reference proteome</keyword>
<proteinExistence type="predicted"/>
<feature type="region of interest" description="Disordered" evidence="2">
    <location>
        <begin position="71"/>
        <end position="128"/>
    </location>
</feature>
<reference evidence="4 5" key="1">
    <citation type="submission" date="2024-04" db="EMBL/GenBank/DDBJ databases">
        <authorList>
            <person name="Waldvogel A.-M."/>
            <person name="Schoenle A."/>
        </authorList>
    </citation>
    <scope>NUCLEOTIDE SEQUENCE [LARGE SCALE GENOMIC DNA]</scope>
</reference>
<evidence type="ECO:0000313" key="5">
    <source>
        <dbReference type="Proteomes" id="UP001497482"/>
    </source>
</evidence>
<evidence type="ECO:0000256" key="1">
    <source>
        <dbReference type="SAM" id="Coils"/>
    </source>
</evidence>
<feature type="compositionally biased region" description="Basic and acidic residues" evidence="2">
    <location>
        <begin position="84"/>
        <end position="95"/>
    </location>
</feature>
<feature type="compositionally biased region" description="Acidic residues" evidence="2">
    <location>
        <begin position="72"/>
        <end position="83"/>
    </location>
</feature>
<name>A0AAV2IYD3_KNICA</name>
<protein>
    <submittedName>
        <fullName evidence="4">Uncharacterized protein</fullName>
    </submittedName>
</protein>
<dbReference type="Proteomes" id="UP001497482">
    <property type="component" value="Chromosome 1"/>
</dbReference>
<evidence type="ECO:0000256" key="3">
    <source>
        <dbReference type="SAM" id="SignalP"/>
    </source>
</evidence>
<evidence type="ECO:0000256" key="2">
    <source>
        <dbReference type="SAM" id="MobiDB-lite"/>
    </source>
</evidence>
<dbReference type="AlphaFoldDB" id="A0AAV2IYD3"/>
<keyword evidence="1" id="KW-0175">Coiled coil</keyword>
<keyword evidence="3" id="KW-0732">Signal</keyword>
<feature type="coiled-coil region" evidence="1">
    <location>
        <begin position="32"/>
        <end position="59"/>
    </location>
</feature>
<sequence length="128" mass="14479">MRFLSAALCVAVCHSVLSVSLDKGSLHDTKLQERDQREFEAVQKENAGHQEELEQFEAAQKEDVIVVSVTVTEDDDDDEDDNEDGRHVEAQRDSCEVMQTVTEAARHSEEASDWSQEEVRVQPMEDSD</sequence>
<feature type="chain" id="PRO_5043954386" evidence="3">
    <location>
        <begin position="19"/>
        <end position="128"/>
    </location>
</feature>